<evidence type="ECO:0000313" key="2">
    <source>
        <dbReference type="EMBL" id="GAA2363902.1"/>
    </source>
</evidence>
<organism evidence="2 3">
    <name type="scientific">Dactylosporangium salmoneum</name>
    <dbReference type="NCBI Taxonomy" id="53361"/>
    <lineage>
        <taxon>Bacteria</taxon>
        <taxon>Bacillati</taxon>
        <taxon>Actinomycetota</taxon>
        <taxon>Actinomycetes</taxon>
        <taxon>Micromonosporales</taxon>
        <taxon>Micromonosporaceae</taxon>
        <taxon>Dactylosporangium</taxon>
    </lineage>
</organism>
<protein>
    <recommendedName>
        <fullName evidence="4">DUF2630 family protein</fullName>
    </recommendedName>
</protein>
<proteinExistence type="predicted"/>
<dbReference type="Pfam" id="PF10944">
    <property type="entry name" value="DUF2630"/>
    <property type="match status" value="1"/>
</dbReference>
<keyword evidence="3" id="KW-1185">Reference proteome</keyword>
<sequence length="85" mass="10034">MMHPMDEKTLIHQISGLVDEEHKLRTQLQAGKITEQEEHDRLRGIEEQLDQLWDLLRRRRAAKLQGVSPDEVEAHSVDEVEHYLQ</sequence>
<dbReference type="Proteomes" id="UP001501444">
    <property type="component" value="Unassembled WGS sequence"/>
</dbReference>
<feature type="compositionally biased region" description="Basic and acidic residues" evidence="1">
    <location>
        <begin position="72"/>
        <end position="85"/>
    </location>
</feature>
<name>A0ABN3GZQ2_9ACTN</name>
<reference evidence="2 3" key="1">
    <citation type="journal article" date="2019" name="Int. J. Syst. Evol. Microbiol.">
        <title>The Global Catalogue of Microorganisms (GCM) 10K type strain sequencing project: providing services to taxonomists for standard genome sequencing and annotation.</title>
        <authorList>
            <consortium name="The Broad Institute Genomics Platform"/>
            <consortium name="The Broad Institute Genome Sequencing Center for Infectious Disease"/>
            <person name="Wu L."/>
            <person name="Ma J."/>
        </authorList>
    </citation>
    <scope>NUCLEOTIDE SEQUENCE [LARGE SCALE GENOMIC DNA]</scope>
    <source>
        <strain evidence="2 3">JCM 3272</strain>
    </source>
</reference>
<comment type="caution">
    <text evidence="2">The sequence shown here is derived from an EMBL/GenBank/DDBJ whole genome shotgun (WGS) entry which is preliminary data.</text>
</comment>
<feature type="region of interest" description="Disordered" evidence="1">
    <location>
        <begin position="65"/>
        <end position="85"/>
    </location>
</feature>
<accession>A0ABN3GZQ2</accession>
<dbReference type="InterPro" id="IPR020311">
    <property type="entry name" value="Uncharacterised_Rv0898c"/>
</dbReference>
<gene>
    <name evidence="2" type="ORF">GCM10010170_061230</name>
</gene>
<evidence type="ECO:0008006" key="4">
    <source>
        <dbReference type="Google" id="ProtNLM"/>
    </source>
</evidence>
<dbReference type="EMBL" id="BAAARV010000058">
    <property type="protein sequence ID" value="GAA2363902.1"/>
    <property type="molecule type" value="Genomic_DNA"/>
</dbReference>
<evidence type="ECO:0000256" key="1">
    <source>
        <dbReference type="SAM" id="MobiDB-lite"/>
    </source>
</evidence>
<evidence type="ECO:0000313" key="3">
    <source>
        <dbReference type="Proteomes" id="UP001501444"/>
    </source>
</evidence>